<gene>
    <name evidence="1" type="ORF">CARG_00840</name>
</gene>
<sequence length="251" mass="26296">MKKVTAVFAALLVLAVVLFAGGEFATRSNITNELKKDNPQATISFGAYPVLLGALQKNIHHVEIDNPSTLEVVTGDNPQVVGDPEAHITIDGLNLENEDAPIATTLHVTTVLPDNFILAQAQLAMKEQMSQPKNATSLEDLAGALFSQLVKITSITSEPAEGTLAVQFTDGAAELHLKPVLEGGHVAFEATNAQLFGVDLPAEATAAITEGLRNSADSFSQGLKVDSFDVTDGGLQVALSGTNVNLAELGQ</sequence>
<dbReference type="PATRIC" id="fig|1348662.3.peg.163"/>
<keyword evidence="2" id="KW-1185">Reference proteome</keyword>
<dbReference type="STRING" id="1348662.CARG_00840"/>
<dbReference type="HOGENOM" id="CLU_058016_0_0_11"/>
<evidence type="ECO:0000313" key="2">
    <source>
        <dbReference type="Proteomes" id="UP000016943"/>
    </source>
</evidence>
<dbReference type="GeneID" id="78249046"/>
<proteinExistence type="predicted"/>
<evidence type="ECO:0000313" key="1">
    <source>
        <dbReference type="EMBL" id="AGU14365.1"/>
    </source>
</evidence>
<reference evidence="1 2" key="1">
    <citation type="journal article" date="2013" name="Genome Announc.">
        <title>Whole-Genome Sequence of the Clinical Strain Corynebacterium argentoratense DSM 44202, Isolated from a Human Throat Specimen.</title>
        <authorList>
            <person name="Bomholt C."/>
            <person name="Glaub A."/>
            <person name="Gravermann K."/>
            <person name="Albersmeier A."/>
            <person name="Brinkrolf K."/>
            <person name="Ruckert C."/>
            <person name="Tauch A."/>
        </authorList>
    </citation>
    <scope>NUCLEOTIDE SEQUENCE [LARGE SCALE GENOMIC DNA]</scope>
    <source>
        <strain evidence="1">DSM 44202</strain>
    </source>
</reference>
<dbReference type="InterPro" id="IPR021373">
    <property type="entry name" value="DUF2993"/>
</dbReference>
<evidence type="ECO:0008006" key="3">
    <source>
        <dbReference type="Google" id="ProtNLM"/>
    </source>
</evidence>
<dbReference type="OrthoDB" id="4424949at2"/>
<dbReference type="Proteomes" id="UP000016943">
    <property type="component" value="Chromosome"/>
</dbReference>
<dbReference type="KEGG" id="caz:CARG_00840"/>
<accession>U3GSF3</accession>
<protein>
    <recommendedName>
        <fullName evidence="3">DUF2993 domain-containing protein</fullName>
    </recommendedName>
</protein>
<dbReference type="AlphaFoldDB" id="U3GSF3"/>
<organism evidence="1 2">
    <name type="scientific">Corynebacterium argentoratense DSM 44202</name>
    <dbReference type="NCBI Taxonomy" id="1348662"/>
    <lineage>
        <taxon>Bacteria</taxon>
        <taxon>Bacillati</taxon>
        <taxon>Actinomycetota</taxon>
        <taxon>Actinomycetes</taxon>
        <taxon>Mycobacteriales</taxon>
        <taxon>Corynebacteriaceae</taxon>
        <taxon>Corynebacterium</taxon>
    </lineage>
</organism>
<dbReference type="eggNOG" id="ENOG5030HSU">
    <property type="taxonomic scope" value="Bacteria"/>
</dbReference>
<name>U3GSF3_9CORY</name>
<dbReference type="RefSeq" id="WP_020975488.1">
    <property type="nucleotide sequence ID" value="NC_022198.1"/>
</dbReference>
<dbReference type="Pfam" id="PF11209">
    <property type="entry name" value="LmeA"/>
    <property type="match status" value="1"/>
</dbReference>
<dbReference type="EMBL" id="CP006365">
    <property type="protein sequence ID" value="AGU14365.1"/>
    <property type="molecule type" value="Genomic_DNA"/>
</dbReference>